<reference evidence="2 3" key="1">
    <citation type="submission" date="2015-07" db="EMBL/GenBank/DDBJ databases">
        <title>Whole genome sequence of Thermanaerothrix daxensis DSM 23592.</title>
        <authorList>
            <person name="Hemp J."/>
            <person name="Ward L.M."/>
            <person name="Pace L.A."/>
            <person name="Fischer W.W."/>
        </authorList>
    </citation>
    <scope>NUCLEOTIDE SEQUENCE [LARGE SCALE GENOMIC DNA]</scope>
    <source>
        <strain evidence="2 3">GNS-1</strain>
    </source>
</reference>
<organism evidence="2 3">
    <name type="scientific">Thermanaerothrix daxensis</name>
    <dbReference type="NCBI Taxonomy" id="869279"/>
    <lineage>
        <taxon>Bacteria</taxon>
        <taxon>Bacillati</taxon>
        <taxon>Chloroflexota</taxon>
        <taxon>Anaerolineae</taxon>
        <taxon>Anaerolineales</taxon>
        <taxon>Anaerolineaceae</taxon>
        <taxon>Thermanaerothrix</taxon>
    </lineage>
</organism>
<dbReference type="OrthoDB" id="1690557at2"/>
<name>A0A0P6Y2A2_9CHLR</name>
<accession>A0A0P6Y2A2</accession>
<comment type="caution">
    <text evidence="2">The sequence shown here is derived from an EMBL/GenBank/DDBJ whole genome shotgun (WGS) entry which is preliminary data.</text>
</comment>
<evidence type="ECO:0000256" key="1">
    <source>
        <dbReference type="SAM" id="Coils"/>
    </source>
</evidence>
<dbReference type="Proteomes" id="UP000050544">
    <property type="component" value="Unassembled WGS sequence"/>
</dbReference>
<dbReference type="EMBL" id="LGKO01000004">
    <property type="protein sequence ID" value="KPL83273.1"/>
    <property type="molecule type" value="Genomic_DNA"/>
</dbReference>
<dbReference type="AlphaFoldDB" id="A0A0P6Y2A2"/>
<dbReference type="CDD" id="cd06503">
    <property type="entry name" value="ATP-synt_Fo_b"/>
    <property type="match status" value="1"/>
</dbReference>
<dbReference type="STRING" id="869279.SE15_08565"/>
<feature type="coiled-coil region" evidence="1">
    <location>
        <begin position="48"/>
        <end position="86"/>
    </location>
</feature>
<keyword evidence="1" id="KW-0175">Coiled coil</keyword>
<dbReference type="RefSeq" id="WP_054521692.1">
    <property type="nucleotide sequence ID" value="NZ_LGKO01000004.1"/>
</dbReference>
<keyword evidence="3" id="KW-1185">Reference proteome</keyword>
<gene>
    <name evidence="2" type="ORF">SE15_08565</name>
</gene>
<evidence type="ECO:0000313" key="3">
    <source>
        <dbReference type="Proteomes" id="UP000050544"/>
    </source>
</evidence>
<protein>
    <recommendedName>
        <fullName evidence="4">ATPase</fullName>
    </recommendedName>
</protein>
<evidence type="ECO:0000313" key="2">
    <source>
        <dbReference type="EMBL" id="KPL83273.1"/>
    </source>
</evidence>
<evidence type="ECO:0008006" key="4">
    <source>
        <dbReference type="Google" id="ProtNLM"/>
    </source>
</evidence>
<proteinExistence type="predicted"/>
<sequence>MDILHLVDRLEELFNQSRQVWFTHSVLVDEDRLIDIIDQMRATIPEEIRKAQQLLAQRDRILAQAQEEANRIVQLAREKAEQMVERDAITQAAQARAEQIISQARLEADMTRREADEYVLETLTRLETELERLLNQVRNGIRTLQSDRYPTPPSPPPPQ</sequence>